<evidence type="ECO:0000313" key="2">
    <source>
        <dbReference type="Proteomes" id="UP000195963"/>
    </source>
</evidence>
<organism evidence="1 2">
    <name type="scientific">Photobacterium malacitanum</name>
    <dbReference type="NCBI Taxonomy" id="2204294"/>
    <lineage>
        <taxon>Bacteria</taxon>
        <taxon>Pseudomonadati</taxon>
        <taxon>Pseudomonadota</taxon>
        <taxon>Gammaproteobacteria</taxon>
        <taxon>Vibrionales</taxon>
        <taxon>Vibrionaceae</taxon>
        <taxon>Photobacterium</taxon>
    </lineage>
</organism>
<dbReference type="Proteomes" id="UP000195963">
    <property type="component" value="Unassembled WGS sequence"/>
</dbReference>
<dbReference type="RefSeq" id="WP_087843544.1">
    <property type="nucleotide sequence ID" value="NZ_FYAK01000001.1"/>
</dbReference>
<name>A0A1Y6M5L5_9GAMM</name>
<sequence length="279" mass="32555">MAPYYQFLYLWCFYCLCFTLPAYSNPTLTNNIRASVSYSQTIQPLTINTHIDNNYPIQLQLLFNVIDCYDDIGLVTGWYQYDKYKVRIPLLGIYNYQFITLYRFDTKQHQRLLAQFKDHPNQLTPLENNPSFIEKFEFINRWQQPDDTWLPFRGKWTNGTKTLSVNPFNMDDITDQAHNHYDLVITSSHRAITSLDLLTQLGLASEYRITNGNIACPELSLTVANIKKNTQGWKIKLDYSVGLRRCAGSHAGYYDLQLDQQFKMISNQHVLVEQCSIGQ</sequence>
<evidence type="ECO:0000313" key="1">
    <source>
        <dbReference type="EMBL" id="SMY31846.1"/>
    </source>
</evidence>
<reference evidence="2" key="1">
    <citation type="submission" date="2017-06" db="EMBL/GenBank/DDBJ databases">
        <authorList>
            <person name="Rodrigo-Torres L."/>
            <person name="Arahal R.D."/>
            <person name="Lucena T."/>
        </authorList>
    </citation>
    <scope>NUCLEOTIDE SEQUENCE [LARGE SCALE GENOMIC DNA]</scope>
    <source>
        <strain evidence="2">CECT 9190</strain>
    </source>
</reference>
<dbReference type="EMBL" id="FYAK01000001">
    <property type="protein sequence ID" value="SMY31846.1"/>
    <property type="molecule type" value="Genomic_DNA"/>
</dbReference>
<gene>
    <name evidence="1" type="ORF">PMAL9190_00228</name>
</gene>
<accession>A0A1Y6M5L5</accession>
<proteinExistence type="predicted"/>
<dbReference type="AlphaFoldDB" id="A0A1Y6M5L5"/>
<protein>
    <submittedName>
        <fullName evidence="1">Uncharacterized protein</fullName>
    </submittedName>
</protein>
<keyword evidence="2" id="KW-1185">Reference proteome</keyword>